<feature type="region of interest" description="Disordered" evidence="1">
    <location>
        <begin position="22"/>
        <end position="90"/>
    </location>
</feature>
<dbReference type="Proteomes" id="UP000648187">
    <property type="component" value="Unassembled WGS sequence"/>
</dbReference>
<accession>A0A835GBX3</accession>
<reference evidence="2" key="1">
    <citation type="submission" date="2020-08" db="EMBL/GenBank/DDBJ databases">
        <title>Spodoptera exigua strain:BAW_Kor-Di-RS1 Genome sequencing and assembly.</title>
        <authorList>
            <person name="Kim J."/>
            <person name="Nam H.Y."/>
            <person name="Kwon M."/>
            <person name="Choi J.H."/>
            <person name="Cho S.R."/>
            <person name="Kim G.-H."/>
        </authorList>
    </citation>
    <scope>NUCLEOTIDE SEQUENCE</scope>
    <source>
        <strain evidence="2">BAW_Kor-Di-RS1</strain>
        <tissue evidence="2">Whole-body</tissue>
    </source>
</reference>
<evidence type="ECO:0000313" key="3">
    <source>
        <dbReference type="Proteomes" id="UP000648187"/>
    </source>
</evidence>
<dbReference type="AlphaFoldDB" id="A0A835GBX3"/>
<dbReference type="EMBL" id="JACKWZ010000189">
    <property type="protein sequence ID" value="KAF9412452.1"/>
    <property type="molecule type" value="Genomic_DNA"/>
</dbReference>
<dbReference type="InterPro" id="IPR036691">
    <property type="entry name" value="Endo/exonu/phosph_ase_sf"/>
</dbReference>
<protein>
    <recommendedName>
        <fullName evidence="4">Endonuclease/exonuclease/phosphatase domain-containing protein</fullName>
    </recommendedName>
</protein>
<proteinExistence type="predicted"/>
<feature type="compositionally biased region" description="Basic and acidic residues" evidence="1">
    <location>
        <begin position="22"/>
        <end position="36"/>
    </location>
</feature>
<evidence type="ECO:0008006" key="4">
    <source>
        <dbReference type="Google" id="ProtNLM"/>
    </source>
</evidence>
<organism evidence="2 3">
    <name type="scientific">Spodoptera exigua</name>
    <name type="common">Beet armyworm</name>
    <name type="synonym">Noctua fulgens</name>
    <dbReference type="NCBI Taxonomy" id="7107"/>
    <lineage>
        <taxon>Eukaryota</taxon>
        <taxon>Metazoa</taxon>
        <taxon>Ecdysozoa</taxon>
        <taxon>Arthropoda</taxon>
        <taxon>Hexapoda</taxon>
        <taxon>Insecta</taxon>
        <taxon>Pterygota</taxon>
        <taxon>Neoptera</taxon>
        <taxon>Endopterygota</taxon>
        <taxon>Lepidoptera</taxon>
        <taxon>Glossata</taxon>
        <taxon>Ditrysia</taxon>
        <taxon>Noctuoidea</taxon>
        <taxon>Noctuidae</taxon>
        <taxon>Amphipyrinae</taxon>
        <taxon>Spodoptera</taxon>
    </lineage>
</organism>
<evidence type="ECO:0000256" key="1">
    <source>
        <dbReference type="SAM" id="MobiDB-lite"/>
    </source>
</evidence>
<dbReference type="SUPFAM" id="SSF56219">
    <property type="entry name" value="DNase I-like"/>
    <property type="match status" value="1"/>
</dbReference>
<gene>
    <name evidence="2" type="ORF">HW555_009055</name>
</gene>
<name>A0A835GBX3_SPOEX</name>
<evidence type="ECO:0000313" key="2">
    <source>
        <dbReference type="EMBL" id="KAF9412452.1"/>
    </source>
</evidence>
<sequence length="194" mass="22397">MKKRLSGEKVMLRYDKIVQIKPREKQTYKPKDHNEFHATFTAKSNSDQSLFKPRLSRASKKLSNAPPSSPLPTRPVPVGDADQNPLEKTYYTDNNSEYNKLYIATYNVRTLLSYSRLLELSDALKDINYDVIGLSETRRFGNSIEEHEDFILYYMGQTPGLYGVGFIELLLQADRYQMPTHETDQKLLIIIINA</sequence>
<keyword evidence="3" id="KW-1185">Reference proteome</keyword>
<comment type="caution">
    <text evidence="2">The sequence shown here is derived from an EMBL/GenBank/DDBJ whole genome shotgun (WGS) entry which is preliminary data.</text>
</comment>